<dbReference type="SUPFAM" id="SSF74942">
    <property type="entry name" value="YhbC-like, C-terminal domain"/>
    <property type="match status" value="1"/>
</dbReference>
<dbReference type="GO" id="GO:0000028">
    <property type="term" value="P:ribosomal small subunit assembly"/>
    <property type="evidence" value="ECO:0007669"/>
    <property type="project" value="TreeGrafter"/>
</dbReference>
<dbReference type="SUPFAM" id="SSF75420">
    <property type="entry name" value="YhbC-like, N-terminal domain"/>
    <property type="match status" value="1"/>
</dbReference>
<evidence type="ECO:0000313" key="6">
    <source>
        <dbReference type="EMBL" id="PWK48484.1"/>
    </source>
</evidence>
<sequence>MAVIEELNGLIEPAVEAVGFEFVGLEYVAEGRHSVLRVFIDHEQGINVDDCATVSRQVSAILDVEDPISGHYNLEVSSPGMDRPLFKLEHFQRFEGEEIKLRSHAPVDGRRNFRGVLLSVEGEQVLMNVDGQVFTIAFDNVDKANIVPNFGEK</sequence>
<protein>
    <recommendedName>
        <fullName evidence="3">Ribosome maturation factor RimP</fullName>
    </recommendedName>
</protein>
<reference evidence="6 7" key="1">
    <citation type="submission" date="2018-05" db="EMBL/GenBank/DDBJ databases">
        <title>Genomic Encyclopedia of Type Strains, Phase IV (KMG-IV): sequencing the most valuable type-strain genomes for metagenomic binning, comparative biology and taxonomic classification.</title>
        <authorList>
            <person name="Goeker M."/>
        </authorList>
    </citation>
    <scope>NUCLEOTIDE SEQUENCE [LARGE SCALE GENOMIC DNA]</scope>
    <source>
        <strain evidence="6 7">DSM 25350</strain>
    </source>
</reference>
<gene>
    <name evidence="3" type="primary">rimP</name>
    <name evidence="6" type="ORF">C8D97_10933</name>
</gene>
<dbReference type="InterPro" id="IPR035956">
    <property type="entry name" value="RimP_N_sf"/>
</dbReference>
<dbReference type="InterPro" id="IPR003728">
    <property type="entry name" value="Ribosome_maturation_RimP"/>
</dbReference>
<comment type="similarity">
    <text evidence="3">Belongs to the RimP family.</text>
</comment>
<dbReference type="Pfam" id="PF02576">
    <property type="entry name" value="RimP_N"/>
    <property type="match status" value="1"/>
</dbReference>
<feature type="domain" description="Ribosome maturation factor RimP N-terminal" evidence="4">
    <location>
        <begin position="10"/>
        <end position="82"/>
    </location>
</feature>
<dbReference type="GO" id="GO:0006412">
    <property type="term" value="P:translation"/>
    <property type="evidence" value="ECO:0007669"/>
    <property type="project" value="TreeGrafter"/>
</dbReference>
<keyword evidence="2 3" id="KW-0690">Ribosome biogenesis</keyword>
<dbReference type="FunFam" id="3.30.300.70:FF:000001">
    <property type="entry name" value="Ribosome maturation factor RimP"/>
    <property type="match status" value="1"/>
</dbReference>
<evidence type="ECO:0000313" key="7">
    <source>
        <dbReference type="Proteomes" id="UP000245790"/>
    </source>
</evidence>
<dbReference type="AlphaFoldDB" id="A0A316FIA9"/>
<evidence type="ECO:0000259" key="5">
    <source>
        <dbReference type="Pfam" id="PF17384"/>
    </source>
</evidence>
<dbReference type="PANTHER" id="PTHR33867:SF1">
    <property type="entry name" value="RIBOSOME MATURATION FACTOR RIMP"/>
    <property type="match status" value="1"/>
</dbReference>
<proteinExistence type="inferred from homology"/>
<dbReference type="Gene3D" id="3.30.300.70">
    <property type="entry name" value="RimP-like superfamily, N-terminal"/>
    <property type="match status" value="1"/>
</dbReference>
<organism evidence="6 7">
    <name type="scientific">Pleionea mediterranea</name>
    <dbReference type="NCBI Taxonomy" id="523701"/>
    <lineage>
        <taxon>Bacteria</taxon>
        <taxon>Pseudomonadati</taxon>
        <taxon>Pseudomonadota</taxon>
        <taxon>Gammaproteobacteria</taxon>
        <taxon>Oceanospirillales</taxon>
        <taxon>Pleioneaceae</taxon>
        <taxon>Pleionea</taxon>
    </lineage>
</organism>
<dbReference type="Pfam" id="PF17384">
    <property type="entry name" value="DUF150_C"/>
    <property type="match status" value="1"/>
</dbReference>
<comment type="subcellular location">
    <subcellularLocation>
        <location evidence="3">Cytoplasm</location>
    </subcellularLocation>
</comment>
<dbReference type="InterPro" id="IPR028998">
    <property type="entry name" value="RimP_C"/>
</dbReference>
<keyword evidence="7" id="KW-1185">Reference proteome</keyword>
<keyword evidence="1 3" id="KW-0963">Cytoplasm</keyword>
<dbReference type="CDD" id="cd01734">
    <property type="entry name" value="YlxS_C"/>
    <property type="match status" value="1"/>
</dbReference>
<dbReference type="HAMAP" id="MF_01077">
    <property type="entry name" value="RimP"/>
    <property type="match status" value="1"/>
</dbReference>
<dbReference type="InterPro" id="IPR028989">
    <property type="entry name" value="RimP_N"/>
</dbReference>
<dbReference type="GO" id="GO:0005829">
    <property type="term" value="C:cytosol"/>
    <property type="evidence" value="ECO:0007669"/>
    <property type="project" value="TreeGrafter"/>
</dbReference>
<dbReference type="NCBIfam" id="NF000927">
    <property type="entry name" value="PRK00092.1-1"/>
    <property type="match status" value="1"/>
</dbReference>
<evidence type="ECO:0000256" key="3">
    <source>
        <dbReference type="HAMAP-Rule" id="MF_01077"/>
    </source>
</evidence>
<evidence type="ECO:0000256" key="1">
    <source>
        <dbReference type="ARBA" id="ARBA00022490"/>
    </source>
</evidence>
<accession>A0A316FIA9</accession>
<comment type="function">
    <text evidence="3">Required for maturation of 30S ribosomal subunits.</text>
</comment>
<dbReference type="Proteomes" id="UP000245790">
    <property type="component" value="Unassembled WGS sequence"/>
</dbReference>
<dbReference type="Gene3D" id="2.30.30.180">
    <property type="entry name" value="Ribosome maturation factor RimP, C-terminal domain"/>
    <property type="match status" value="1"/>
</dbReference>
<evidence type="ECO:0000256" key="2">
    <source>
        <dbReference type="ARBA" id="ARBA00022517"/>
    </source>
</evidence>
<dbReference type="InterPro" id="IPR036847">
    <property type="entry name" value="RimP_C_sf"/>
</dbReference>
<name>A0A316FIA9_9GAMM</name>
<dbReference type="EMBL" id="QGGU01000009">
    <property type="protein sequence ID" value="PWK48484.1"/>
    <property type="molecule type" value="Genomic_DNA"/>
</dbReference>
<comment type="caution">
    <text evidence="6">The sequence shown here is derived from an EMBL/GenBank/DDBJ whole genome shotgun (WGS) entry which is preliminary data.</text>
</comment>
<dbReference type="PANTHER" id="PTHR33867">
    <property type="entry name" value="RIBOSOME MATURATION FACTOR RIMP"/>
    <property type="match status" value="1"/>
</dbReference>
<feature type="domain" description="Ribosome maturation factor RimP C-terminal" evidence="5">
    <location>
        <begin position="85"/>
        <end position="150"/>
    </location>
</feature>
<evidence type="ECO:0000259" key="4">
    <source>
        <dbReference type="Pfam" id="PF02576"/>
    </source>
</evidence>